<accession>J9D6I0</accession>
<proteinExistence type="predicted"/>
<dbReference type="OrthoDB" id="272624at2759"/>
<evidence type="ECO:0000313" key="4">
    <source>
        <dbReference type="Proteomes" id="UP000003163"/>
    </source>
</evidence>
<dbReference type="GO" id="GO:0000126">
    <property type="term" value="C:transcription factor TFIIIB complex"/>
    <property type="evidence" value="ECO:0007669"/>
    <property type="project" value="TreeGrafter"/>
</dbReference>
<evidence type="ECO:0000313" key="3">
    <source>
        <dbReference type="EMBL" id="EJW03119.1"/>
    </source>
</evidence>
<comment type="caution">
    <text evidence="3">The sequence shown here is derived from an EMBL/GenBank/DDBJ whole genome shotgun (WGS) entry which is preliminary data.</text>
</comment>
<protein>
    <recommendedName>
        <fullName evidence="2">Myb-like domain-containing protein</fullName>
    </recommendedName>
</protein>
<dbReference type="Pfam" id="PF15963">
    <property type="entry name" value="Myb_DNA-bind_7"/>
    <property type="match status" value="1"/>
</dbReference>
<dbReference type="Proteomes" id="UP000003163">
    <property type="component" value="Unassembled WGS sequence"/>
</dbReference>
<reference evidence="3 4" key="1">
    <citation type="submission" date="2011-08" db="EMBL/GenBank/DDBJ databases">
        <authorList>
            <person name="Liu Z.J."/>
            <person name="Shi F.L."/>
            <person name="Lu J.Q."/>
            <person name="Li M."/>
            <person name="Wang Z.L."/>
        </authorList>
    </citation>
    <scope>NUCLEOTIDE SEQUENCE [LARGE SCALE GENOMIC DNA]</scope>
    <source>
        <strain evidence="3 4">USNM 41457</strain>
    </source>
</reference>
<dbReference type="InterPro" id="IPR039467">
    <property type="entry name" value="TFIIIB_B''_Myb"/>
</dbReference>
<dbReference type="PANTHER" id="PTHR22929">
    <property type="entry name" value="RNA POLYMERASE III TRANSCRIPTION INITIATION FACTOR B"/>
    <property type="match status" value="1"/>
</dbReference>
<dbReference type="HOGENOM" id="CLU_134553_0_0_1"/>
<dbReference type="GO" id="GO:0070898">
    <property type="term" value="P:RNA polymerase III preinitiation complex assembly"/>
    <property type="evidence" value="ECO:0007669"/>
    <property type="project" value="TreeGrafter"/>
</dbReference>
<dbReference type="EMBL" id="AFBI03000045">
    <property type="protein sequence ID" value="EJW03119.1"/>
    <property type="molecule type" value="Genomic_DNA"/>
</dbReference>
<gene>
    <name evidence="3" type="ORF">EDEG_02505</name>
</gene>
<sequence length="192" mass="22965">MPTDNDKKTLSYFARSKNFKKYEQQRLKEIKQNKKKSQTTKNENTAETDETSLIQKEIDDSESDILEYKDGEFVVNQQKLYSQRKDKIKIENIIEDDELLLNAHTYLRKKKSKRWGKEETELFYEALKICSTDFSLMARIFENRDRTQLRKKYIKESKINKLKISNSLKTSSFNQNAFDGLKMLFKNLFEEK</sequence>
<dbReference type="AlphaFoldDB" id="J9D6I0"/>
<dbReference type="VEuPathDB" id="MicrosporidiaDB:EDEG_02505"/>
<dbReference type="InterPro" id="IPR009057">
    <property type="entry name" value="Homeodomain-like_sf"/>
</dbReference>
<dbReference type="CDD" id="cd00167">
    <property type="entry name" value="SANT"/>
    <property type="match status" value="1"/>
</dbReference>
<dbReference type="STRING" id="1003232.J9D6I0"/>
<dbReference type="InParanoid" id="J9D6I0"/>
<evidence type="ECO:0000259" key="2">
    <source>
        <dbReference type="SMART" id="SM00717"/>
    </source>
</evidence>
<dbReference type="Gene3D" id="1.10.10.60">
    <property type="entry name" value="Homeodomain-like"/>
    <property type="match status" value="1"/>
</dbReference>
<name>J9D6I0_EDHAE</name>
<dbReference type="SMART" id="SM00717">
    <property type="entry name" value="SANT"/>
    <property type="match status" value="1"/>
</dbReference>
<dbReference type="SUPFAM" id="SSF46689">
    <property type="entry name" value="Homeodomain-like"/>
    <property type="match status" value="1"/>
</dbReference>
<organism evidence="3 4">
    <name type="scientific">Edhazardia aedis (strain USNM 41457)</name>
    <name type="common">Microsporidian parasite</name>
    <dbReference type="NCBI Taxonomy" id="1003232"/>
    <lineage>
        <taxon>Eukaryota</taxon>
        <taxon>Fungi</taxon>
        <taxon>Fungi incertae sedis</taxon>
        <taxon>Microsporidia</taxon>
        <taxon>Edhazardia</taxon>
    </lineage>
</organism>
<keyword evidence="4" id="KW-1185">Reference proteome</keyword>
<reference evidence="4" key="2">
    <citation type="submission" date="2015-07" db="EMBL/GenBank/DDBJ databases">
        <title>Contrasting host-pathogen interactions and genome evolution in two generalist and specialist microsporidian pathogens of mosquitoes.</title>
        <authorList>
            <consortium name="The Broad Institute Genomics Platform"/>
            <consortium name="The Broad Institute Genome Sequencing Center for Infectious Disease"/>
            <person name="Cuomo C.A."/>
            <person name="Sanscrainte N.D."/>
            <person name="Goldberg J.M."/>
            <person name="Heiman D."/>
            <person name="Young S."/>
            <person name="Zeng Q."/>
            <person name="Becnel J.J."/>
            <person name="Birren B.W."/>
        </authorList>
    </citation>
    <scope>NUCLEOTIDE SEQUENCE [LARGE SCALE GENOMIC DNA]</scope>
    <source>
        <strain evidence="4">USNM 41457</strain>
    </source>
</reference>
<dbReference type="PANTHER" id="PTHR22929:SF0">
    <property type="entry name" value="TRANSCRIPTION FACTOR TFIIIB COMPONENT B'' HOMOLOG"/>
    <property type="match status" value="1"/>
</dbReference>
<dbReference type="InterPro" id="IPR001005">
    <property type="entry name" value="SANT/Myb"/>
</dbReference>
<feature type="region of interest" description="Disordered" evidence="1">
    <location>
        <begin position="30"/>
        <end position="54"/>
    </location>
</feature>
<evidence type="ECO:0000256" key="1">
    <source>
        <dbReference type="SAM" id="MobiDB-lite"/>
    </source>
</evidence>
<feature type="domain" description="Myb-like" evidence="2">
    <location>
        <begin position="111"/>
        <end position="159"/>
    </location>
</feature>
<dbReference type="GO" id="GO:0001156">
    <property type="term" value="F:TFIIIC-class transcription factor complex binding"/>
    <property type="evidence" value="ECO:0007669"/>
    <property type="project" value="TreeGrafter"/>
</dbReference>